<feature type="region of interest" description="Disordered" evidence="1">
    <location>
        <begin position="1"/>
        <end position="29"/>
    </location>
</feature>
<evidence type="ECO:0000256" key="1">
    <source>
        <dbReference type="SAM" id="MobiDB-lite"/>
    </source>
</evidence>
<gene>
    <name evidence="2" type="ORF">HHL08_07140</name>
</gene>
<organism evidence="2 3">
    <name type="scientific">Sphingobium psychrophilum</name>
    <dbReference type="NCBI Taxonomy" id="2728834"/>
    <lineage>
        <taxon>Bacteria</taxon>
        <taxon>Pseudomonadati</taxon>
        <taxon>Pseudomonadota</taxon>
        <taxon>Alphaproteobacteria</taxon>
        <taxon>Sphingomonadales</taxon>
        <taxon>Sphingomonadaceae</taxon>
        <taxon>Sphingobium</taxon>
    </lineage>
</organism>
<dbReference type="Proteomes" id="UP000519023">
    <property type="component" value="Unassembled WGS sequence"/>
</dbReference>
<keyword evidence="3" id="KW-1185">Reference proteome</keyword>
<sequence>MLAGEAIGGRPLADVRSATWPGPWGWGVRPGQGARVAAREWAMRPDGDEGSKVR</sequence>
<accession>A0A7X9ZSV0</accession>
<dbReference type="EMBL" id="JABBFV010000004">
    <property type="protein sequence ID" value="NML09926.1"/>
    <property type="molecule type" value="Genomic_DNA"/>
</dbReference>
<evidence type="ECO:0000313" key="2">
    <source>
        <dbReference type="EMBL" id="NML09926.1"/>
    </source>
</evidence>
<protein>
    <submittedName>
        <fullName evidence="2">Uncharacterized protein</fullName>
    </submittedName>
</protein>
<reference evidence="2 3" key="1">
    <citation type="submission" date="2020-04" db="EMBL/GenBank/DDBJ databases">
        <title>Sphingobium sp. AR-3-1 isolated from Arctic soil.</title>
        <authorList>
            <person name="Dahal R.H."/>
            <person name="Chaudhary D.K."/>
        </authorList>
    </citation>
    <scope>NUCLEOTIDE SEQUENCE [LARGE SCALE GENOMIC DNA]</scope>
    <source>
        <strain evidence="2 3">AR-3-1</strain>
    </source>
</reference>
<dbReference type="RefSeq" id="WP_169571876.1">
    <property type="nucleotide sequence ID" value="NZ_JABBFV010000004.1"/>
</dbReference>
<name>A0A7X9ZSV0_9SPHN</name>
<dbReference type="AlphaFoldDB" id="A0A7X9ZSV0"/>
<comment type="caution">
    <text evidence="2">The sequence shown here is derived from an EMBL/GenBank/DDBJ whole genome shotgun (WGS) entry which is preliminary data.</text>
</comment>
<proteinExistence type="predicted"/>
<evidence type="ECO:0000313" key="3">
    <source>
        <dbReference type="Proteomes" id="UP000519023"/>
    </source>
</evidence>